<sequence length="185" mass="20333">MKTFLSTEHPGLNNVADFLTVIISAASIIIAVASYNYTKDHDQQIAKFAQANEISSWVMHDAKGNIQTTENMSLMKVSIDNGSDQPIYDVVLTSGTYQGAGSDYLSGTDFTACIGTVPPGKFATYVPYPGEGMHARIESAIAFRDNKGNNWIRDAKGILSEIKTNPYEYLKLDLPPENWQSLESE</sequence>
<keyword evidence="1" id="KW-1133">Transmembrane helix</keyword>
<keyword evidence="1" id="KW-0812">Transmembrane</keyword>
<feature type="transmembrane region" description="Helical" evidence="1">
    <location>
        <begin position="15"/>
        <end position="37"/>
    </location>
</feature>
<keyword evidence="1" id="KW-0472">Membrane</keyword>
<name>A0AAF1A5K0_BIFAD</name>
<dbReference type="AlphaFoldDB" id="A0AAF1A5K0"/>
<organism evidence="2 3">
    <name type="scientific">Bifidobacterium adolescentis</name>
    <dbReference type="NCBI Taxonomy" id="1680"/>
    <lineage>
        <taxon>Bacteria</taxon>
        <taxon>Bacillati</taxon>
        <taxon>Actinomycetota</taxon>
        <taxon>Actinomycetes</taxon>
        <taxon>Bifidobacteriales</taxon>
        <taxon>Bifidobacteriaceae</taxon>
        <taxon>Bifidobacterium</taxon>
    </lineage>
</organism>
<dbReference type="RefSeq" id="WP_236837801.1">
    <property type="nucleotide sequence ID" value="NZ_CP133648.1"/>
</dbReference>
<evidence type="ECO:0000313" key="3">
    <source>
        <dbReference type="Proteomes" id="UP000193179"/>
    </source>
</evidence>
<gene>
    <name evidence="2" type="ORF">B0703_09150</name>
</gene>
<accession>A0AAF1A5K0</accession>
<reference evidence="2" key="2">
    <citation type="submission" date="2023-09" db="EMBL/GenBank/DDBJ databases">
        <title>Ecological and genomic based identification of the Bifidobacterium adolescentis prototype of the healthy human gut microbiota.</title>
        <authorList>
            <person name="Lugli G.A."/>
            <person name="Argentini C."/>
            <person name="Tarracchini C."/>
            <person name="Fontana F."/>
            <person name="Alessandri G."/>
            <person name="Mancabelli L."/>
            <person name="Milani C."/>
            <person name="Turroni F."/>
            <person name="Ventura M."/>
        </authorList>
    </citation>
    <scope>NUCLEOTIDE SEQUENCE</scope>
    <source>
        <strain evidence="2">703B</strain>
    </source>
</reference>
<reference evidence="2" key="1">
    <citation type="journal article" date="2016" name="Sci. Rep.">
        <title>Evaluation of genetic diversity among strains of the human gut commensal Bifidobacterium adolescentis.</title>
        <authorList>
            <person name="Duranti S."/>
            <person name="Milani C."/>
            <person name="Lugli G.A."/>
            <person name="Mancabelli L."/>
            <person name="Turroni F."/>
            <person name="Ferrario C."/>
            <person name="Mangifesta M."/>
            <person name="Viappiani A."/>
            <person name="Sanchez B."/>
            <person name="Margolles A."/>
            <person name="van Sinderen D."/>
            <person name="Ventura M."/>
        </authorList>
    </citation>
    <scope>NUCLEOTIDE SEQUENCE</scope>
    <source>
        <strain evidence="2">703B</strain>
    </source>
</reference>
<proteinExistence type="predicted"/>
<dbReference type="Proteomes" id="UP000193179">
    <property type="component" value="Chromosome"/>
</dbReference>
<evidence type="ECO:0000256" key="1">
    <source>
        <dbReference type="SAM" id="Phobius"/>
    </source>
</evidence>
<protein>
    <submittedName>
        <fullName evidence="2">Uncharacterized protein</fullName>
    </submittedName>
</protein>
<dbReference type="EMBL" id="CP133648">
    <property type="protein sequence ID" value="WNE85133.1"/>
    <property type="molecule type" value="Genomic_DNA"/>
</dbReference>
<evidence type="ECO:0000313" key="2">
    <source>
        <dbReference type="EMBL" id="WNE85133.1"/>
    </source>
</evidence>